<evidence type="ECO:0000259" key="1">
    <source>
        <dbReference type="Pfam" id="PF00535"/>
    </source>
</evidence>
<proteinExistence type="predicted"/>
<accession>A0A7W4ITZ4</accession>
<dbReference type="AlphaFoldDB" id="A0A7W4ITZ4"/>
<dbReference type="CDD" id="cd00761">
    <property type="entry name" value="Glyco_tranf_GTA_type"/>
    <property type="match status" value="1"/>
</dbReference>
<dbReference type="InterPro" id="IPR001173">
    <property type="entry name" value="Glyco_trans_2-like"/>
</dbReference>
<gene>
    <name evidence="2" type="ORF">HLH36_11385</name>
</gene>
<dbReference type="InterPro" id="IPR029044">
    <property type="entry name" value="Nucleotide-diphossugar_trans"/>
</dbReference>
<evidence type="ECO:0000313" key="3">
    <source>
        <dbReference type="Proteomes" id="UP000559860"/>
    </source>
</evidence>
<comment type="caution">
    <text evidence="2">The sequence shown here is derived from an EMBL/GenBank/DDBJ whole genome shotgun (WGS) entry which is preliminary data.</text>
</comment>
<organism evidence="2 3">
    <name type="scientific">Gluconacetobacter aggeris</name>
    <dbReference type="NCBI Taxonomy" id="1286186"/>
    <lineage>
        <taxon>Bacteria</taxon>
        <taxon>Pseudomonadati</taxon>
        <taxon>Pseudomonadota</taxon>
        <taxon>Alphaproteobacteria</taxon>
        <taxon>Acetobacterales</taxon>
        <taxon>Acetobacteraceae</taxon>
        <taxon>Gluconacetobacter</taxon>
    </lineage>
</organism>
<dbReference type="RefSeq" id="WP_182986488.1">
    <property type="nucleotide sequence ID" value="NZ_JABEQD010000007.1"/>
</dbReference>
<sequence>MCNISFIITTFNSENHIRTTVNNIKCQSGCALYRNDVEVLFIDDGSSDATPNILRDSFLDYDNVRIIRNDQNQGAGYSRNIGLEHASGRYVLFLDCDDIYHPDMFDLCARLASCIDIDILFYKSVRVDLRINIESGVHYPIFDKFKAGEIFSACDIREHVLNSATWWSWDRLIRREFINGQNIRFQEIRSSEDLFFNASLFMLADKISYIDNFLIHHVDNRSGSVSNSREKSFDCCILAVEKVKEFLLEKNLYFSRRVDFFDYIIGFLNWHLESINGNAYFPLFDMVKKYLLENIDGLDGIRPENRETYALISKTQSFEYLSYLKSKFYLEREVYKITNEYLRKNLKGENG</sequence>
<dbReference type="GO" id="GO:0016740">
    <property type="term" value="F:transferase activity"/>
    <property type="evidence" value="ECO:0007669"/>
    <property type="project" value="UniProtKB-KW"/>
</dbReference>
<dbReference type="EMBL" id="JABEQD010000007">
    <property type="protein sequence ID" value="MBB2168952.1"/>
    <property type="molecule type" value="Genomic_DNA"/>
</dbReference>
<dbReference type="InterPro" id="IPR050834">
    <property type="entry name" value="Glycosyltransf_2"/>
</dbReference>
<feature type="domain" description="Glycosyltransferase 2-like" evidence="1">
    <location>
        <begin position="5"/>
        <end position="109"/>
    </location>
</feature>
<keyword evidence="3" id="KW-1185">Reference proteome</keyword>
<dbReference type="PANTHER" id="PTHR43685:SF2">
    <property type="entry name" value="GLYCOSYLTRANSFERASE 2-LIKE DOMAIN-CONTAINING PROTEIN"/>
    <property type="match status" value="1"/>
</dbReference>
<dbReference type="Proteomes" id="UP000559860">
    <property type="component" value="Unassembled WGS sequence"/>
</dbReference>
<evidence type="ECO:0000313" key="2">
    <source>
        <dbReference type="EMBL" id="MBB2168952.1"/>
    </source>
</evidence>
<dbReference type="PANTHER" id="PTHR43685">
    <property type="entry name" value="GLYCOSYLTRANSFERASE"/>
    <property type="match status" value="1"/>
</dbReference>
<dbReference type="SUPFAM" id="SSF53448">
    <property type="entry name" value="Nucleotide-diphospho-sugar transferases"/>
    <property type="match status" value="1"/>
</dbReference>
<reference evidence="2 3" key="1">
    <citation type="submission" date="2020-04" db="EMBL/GenBank/DDBJ databases">
        <title>Description of novel Gluconacetobacter.</title>
        <authorList>
            <person name="Sombolestani A."/>
        </authorList>
    </citation>
    <scope>NUCLEOTIDE SEQUENCE [LARGE SCALE GENOMIC DNA]</scope>
    <source>
        <strain evidence="2 3">LMG 27801</strain>
    </source>
</reference>
<name>A0A7W4ITZ4_9PROT</name>
<keyword evidence="2" id="KW-0808">Transferase</keyword>
<protein>
    <submittedName>
        <fullName evidence="2">Glycosyltransferase</fullName>
    </submittedName>
</protein>
<dbReference type="Gene3D" id="3.90.550.10">
    <property type="entry name" value="Spore Coat Polysaccharide Biosynthesis Protein SpsA, Chain A"/>
    <property type="match status" value="1"/>
</dbReference>
<dbReference type="Pfam" id="PF00535">
    <property type="entry name" value="Glycos_transf_2"/>
    <property type="match status" value="1"/>
</dbReference>